<proteinExistence type="predicted"/>
<protein>
    <submittedName>
        <fullName evidence="1">Uncharacterized protein</fullName>
    </submittedName>
</protein>
<evidence type="ECO:0000313" key="2">
    <source>
        <dbReference type="Proteomes" id="UP001200034"/>
    </source>
</evidence>
<comment type="caution">
    <text evidence="1">The sequence shown here is derived from an EMBL/GenBank/DDBJ whole genome shotgun (WGS) entry which is preliminary data.</text>
</comment>
<dbReference type="EMBL" id="JAJJHW010001127">
    <property type="protein sequence ID" value="KAH8377335.1"/>
    <property type="molecule type" value="Genomic_DNA"/>
</dbReference>
<gene>
    <name evidence="1" type="ORF">KR093_004942</name>
</gene>
<sequence length="100" mass="11775">MASLGKSKEWSRAIICRPKDNLTTEAGLRAQKYVMVPTIEKEESCPSMAMIIGNEYARMWIQDRDEFQAKSDLNRKKKVIKNDFEWWLKLRKTTKCFCPI</sequence>
<name>A0AAD4K5M7_9MUSC</name>
<reference evidence="1" key="1">
    <citation type="journal article" date="2021" name="Mol. Ecol. Resour.">
        <title>Phylogenomic analyses of the genus Drosophila reveals genomic signals of climate adaptation.</title>
        <authorList>
            <person name="Li F."/>
            <person name="Rane R.V."/>
            <person name="Luria V."/>
            <person name="Xiong Z."/>
            <person name="Chen J."/>
            <person name="Li Z."/>
            <person name="Catullo R.A."/>
            <person name="Griffin P.C."/>
            <person name="Schiffer M."/>
            <person name="Pearce S."/>
            <person name="Lee S.F."/>
            <person name="McElroy K."/>
            <person name="Stocker A."/>
            <person name="Shirriffs J."/>
            <person name="Cockerell F."/>
            <person name="Coppin C."/>
            <person name="Sgro C.M."/>
            <person name="Karger A."/>
            <person name="Cain J.W."/>
            <person name="Weber J.A."/>
            <person name="Santpere G."/>
            <person name="Kirschner M.W."/>
            <person name="Hoffmann A.A."/>
            <person name="Oakeshott J.G."/>
            <person name="Zhang G."/>
        </authorList>
    </citation>
    <scope>NUCLEOTIDE SEQUENCE</scope>
    <source>
        <strain evidence="1">BGI-SZ-2011g</strain>
    </source>
</reference>
<keyword evidence="2" id="KW-1185">Reference proteome</keyword>
<accession>A0AAD4K5M7</accession>
<organism evidence="1 2">
    <name type="scientific">Drosophila rubida</name>
    <dbReference type="NCBI Taxonomy" id="30044"/>
    <lineage>
        <taxon>Eukaryota</taxon>
        <taxon>Metazoa</taxon>
        <taxon>Ecdysozoa</taxon>
        <taxon>Arthropoda</taxon>
        <taxon>Hexapoda</taxon>
        <taxon>Insecta</taxon>
        <taxon>Pterygota</taxon>
        <taxon>Neoptera</taxon>
        <taxon>Endopterygota</taxon>
        <taxon>Diptera</taxon>
        <taxon>Brachycera</taxon>
        <taxon>Muscomorpha</taxon>
        <taxon>Ephydroidea</taxon>
        <taxon>Drosophilidae</taxon>
        <taxon>Drosophila</taxon>
    </lineage>
</organism>
<dbReference type="Proteomes" id="UP001200034">
    <property type="component" value="Unassembled WGS sequence"/>
</dbReference>
<dbReference type="AlphaFoldDB" id="A0AAD4K5M7"/>
<evidence type="ECO:0000313" key="1">
    <source>
        <dbReference type="EMBL" id="KAH8377335.1"/>
    </source>
</evidence>